<comment type="cofactor">
    <cofactor evidence="1">
        <name>pyridoxal 5'-phosphate</name>
        <dbReference type="ChEBI" id="CHEBI:597326"/>
    </cofactor>
</comment>
<keyword evidence="5" id="KW-1185">Reference proteome</keyword>
<protein>
    <submittedName>
        <fullName evidence="4">Aminotransferase class I/II-fold pyridoxal phosphate-dependent enzyme</fullName>
    </submittedName>
</protein>
<accession>A0ABR7EHF0</accession>
<dbReference type="Gene3D" id="3.90.1150.10">
    <property type="entry name" value="Aspartate Aminotransferase, domain 1"/>
    <property type="match status" value="1"/>
</dbReference>
<dbReference type="InterPro" id="IPR015422">
    <property type="entry name" value="PyrdxlP-dep_Trfase_small"/>
</dbReference>
<evidence type="ECO:0000256" key="2">
    <source>
        <dbReference type="ARBA" id="ARBA00022898"/>
    </source>
</evidence>
<dbReference type="Pfam" id="PF00155">
    <property type="entry name" value="Aminotran_1_2"/>
    <property type="match status" value="1"/>
</dbReference>
<keyword evidence="4" id="KW-0808">Transferase</keyword>
<feature type="domain" description="Aminotransferase class I/classII large" evidence="3">
    <location>
        <begin position="16"/>
        <end position="343"/>
    </location>
</feature>
<sequence>MIEYGHGGDIYGSHGKKVIDFSANINPLGMPQRAKDAILENIESYCAYPDPFCRELKQAIGSFEKVEERCIVCGNGAADLIYRIVLGLKPQKALLLAPTFSEYEAALISCGCEPEYFLLKEENGFRVKAEIADRITSDIDMVFICNPNNPTGAAAEREVIETIARKCDDCGAVLVLDECFMDFLAETHEYSLKDALHEYKRTVILKAFTKIFAMAGIRLGYLLCADEKICAAVTMAGQPWSVSTVASKCGIAALSDPFHIRKTKEYIKTQRAYLTEEMKKCGIKCFDGKANYILLKTNRDFGKRMRKYGILVRSCENYRGLSEEFFRIAVKTKQENEYFIESIHKEYRLSWQNP</sequence>
<dbReference type="PANTHER" id="PTHR42885:SF1">
    <property type="entry name" value="THREONINE-PHOSPHATE DECARBOXYLASE"/>
    <property type="match status" value="1"/>
</dbReference>
<evidence type="ECO:0000259" key="3">
    <source>
        <dbReference type="Pfam" id="PF00155"/>
    </source>
</evidence>
<dbReference type="PANTHER" id="PTHR42885">
    <property type="entry name" value="HISTIDINOL-PHOSPHATE AMINOTRANSFERASE-RELATED"/>
    <property type="match status" value="1"/>
</dbReference>
<dbReference type="GO" id="GO:0008483">
    <property type="term" value="F:transaminase activity"/>
    <property type="evidence" value="ECO:0007669"/>
    <property type="project" value="UniProtKB-KW"/>
</dbReference>
<dbReference type="CDD" id="cd00609">
    <property type="entry name" value="AAT_like"/>
    <property type="match status" value="1"/>
</dbReference>
<evidence type="ECO:0000313" key="4">
    <source>
        <dbReference type="EMBL" id="MBC5649173.1"/>
    </source>
</evidence>
<reference evidence="4 5" key="1">
    <citation type="submission" date="2020-08" db="EMBL/GenBank/DDBJ databases">
        <title>Genome public.</title>
        <authorList>
            <person name="Liu C."/>
            <person name="Sun Q."/>
        </authorList>
    </citation>
    <scope>NUCLEOTIDE SEQUENCE [LARGE SCALE GENOMIC DNA]</scope>
    <source>
        <strain evidence="4 5">NSJ-35</strain>
    </source>
</reference>
<gene>
    <name evidence="4" type="ORF">H8S18_12565</name>
</gene>
<name>A0ABR7EHF0_9FIRM</name>
<proteinExistence type="predicted"/>
<dbReference type="Proteomes" id="UP000606889">
    <property type="component" value="Unassembled WGS sequence"/>
</dbReference>
<dbReference type="InterPro" id="IPR004839">
    <property type="entry name" value="Aminotransferase_I/II_large"/>
</dbReference>
<dbReference type="SUPFAM" id="SSF53383">
    <property type="entry name" value="PLP-dependent transferases"/>
    <property type="match status" value="1"/>
</dbReference>
<evidence type="ECO:0000313" key="5">
    <source>
        <dbReference type="Proteomes" id="UP000606889"/>
    </source>
</evidence>
<dbReference type="EMBL" id="JACOON010000007">
    <property type="protein sequence ID" value="MBC5649173.1"/>
    <property type="molecule type" value="Genomic_DNA"/>
</dbReference>
<organism evidence="4 5">
    <name type="scientific">Christensenella tenuis</name>
    <dbReference type="NCBI Taxonomy" id="2763033"/>
    <lineage>
        <taxon>Bacteria</taxon>
        <taxon>Bacillati</taxon>
        <taxon>Bacillota</taxon>
        <taxon>Clostridia</taxon>
        <taxon>Christensenellales</taxon>
        <taxon>Christensenellaceae</taxon>
        <taxon>Christensenella</taxon>
    </lineage>
</organism>
<dbReference type="InterPro" id="IPR015421">
    <property type="entry name" value="PyrdxlP-dep_Trfase_major"/>
</dbReference>
<keyword evidence="2" id="KW-0663">Pyridoxal phosphate</keyword>
<evidence type="ECO:0000256" key="1">
    <source>
        <dbReference type="ARBA" id="ARBA00001933"/>
    </source>
</evidence>
<comment type="caution">
    <text evidence="4">The sequence shown here is derived from an EMBL/GenBank/DDBJ whole genome shotgun (WGS) entry which is preliminary data.</text>
</comment>
<keyword evidence="4" id="KW-0032">Aminotransferase</keyword>
<dbReference type="Gene3D" id="3.40.640.10">
    <property type="entry name" value="Type I PLP-dependent aspartate aminotransferase-like (Major domain)"/>
    <property type="match status" value="1"/>
</dbReference>
<dbReference type="InterPro" id="IPR015424">
    <property type="entry name" value="PyrdxlP-dep_Trfase"/>
</dbReference>